<dbReference type="PANTHER" id="PTHR43975">
    <property type="entry name" value="ZGC:101858"/>
    <property type="match status" value="1"/>
</dbReference>
<dbReference type="Gene3D" id="3.40.50.720">
    <property type="entry name" value="NAD(P)-binding Rossmann-like Domain"/>
    <property type="match status" value="1"/>
</dbReference>
<organism evidence="1">
    <name type="scientific">Medioppia subpectinata</name>
    <dbReference type="NCBI Taxonomy" id="1979941"/>
    <lineage>
        <taxon>Eukaryota</taxon>
        <taxon>Metazoa</taxon>
        <taxon>Ecdysozoa</taxon>
        <taxon>Arthropoda</taxon>
        <taxon>Chelicerata</taxon>
        <taxon>Arachnida</taxon>
        <taxon>Acari</taxon>
        <taxon>Acariformes</taxon>
        <taxon>Sarcoptiformes</taxon>
        <taxon>Oribatida</taxon>
        <taxon>Brachypylina</taxon>
        <taxon>Oppioidea</taxon>
        <taxon>Oppiidae</taxon>
        <taxon>Medioppia</taxon>
    </lineage>
</organism>
<dbReference type="Proteomes" id="UP000759131">
    <property type="component" value="Unassembled WGS sequence"/>
</dbReference>
<sequence>MSNSRDFSGKVVLITGSSGGIGATTAVEFARNGAQVVITGRNADKLSDVAKDCLKISPKGLKPLEVIGDVSKDDECKRLIDTTIKMYGKLDVLVNNAGFLKETLITQTNIMDKYKDIMDTNLRSVIYLTHLSVKHLEETKGNIINMSSIAGLKPLQSF</sequence>
<dbReference type="AlphaFoldDB" id="A0A7R9LES3"/>
<dbReference type="PRINTS" id="PR00080">
    <property type="entry name" value="SDRFAMILY"/>
</dbReference>
<dbReference type="InterPro" id="IPR036291">
    <property type="entry name" value="NAD(P)-bd_dom_sf"/>
</dbReference>
<reference evidence="1" key="1">
    <citation type="submission" date="2020-11" db="EMBL/GenBank/DDBJ databases">
        <authorList>
            <person name="Tran Van P."/>
        </authorList>
    </citation>
    <scope>NUCLEOTIDE SEQUENCE</scope>
</reference>
<proteinExistence type="predicted"/>
<dbReference type="InterPro" id="IPR002347">
    <property type="entry name" value="SDR_fam"/>
</dbReference>
<dbReference type="EMBL" id="CAJPIZ010023494">
    <property type="protein sequence ID" value="CAG2118234.1"/>
    <property type="molecule type" value="Genomic_DNA"/>
</dbReference>
<accession>A0A7R9LES3</accession>
<evidence type="ECO:0000313" key="1">
    <source>
        <dbReference type="EMBL" id="CAD7640372.1"/>
    </source>
</evidence>
<dbReference type="OrthoDB" id="47007at2759"/>
<dbReference type="PRINTS" id="PR00081">
    <property type="entry name" value="GDHRDH"/>
</dbReference>
<dbReference type="Pfam" id="PF00106">
    <property type="entry name" value="adh_short"/>
    <property type="match status" value="1"/>
</dbReference>
<name>A0A7R9LES3_9ACAR</name>
<feature type="non-terminal residue" evidence="1">
    <location>
        <position position="158"/>
    </location>
</feature>
<evidence type="ECO:0000313" key="2">
    <source>
        <dbReference type="Proteomes" id="UP000759131"/>
    </source>
</evidence>
<gene>
    <name evidence="1" type="ORF">OSB1V03_LOCUS18186</name>
</gene>
<protein>
    <submittedName>
        <fullName evidence="1">Uncharacterized protein</fullName>
    </submittedName>
</protein>
<dbReference type="SUPFAM" id="SSF51735">
    <property type="entry name" value="NAD(P)-binding Rossmann-fold domains"/>
    <property type="match status" value="1"/>
</dbReference>
<dbReference type="EMBL" id="OC878069">
    <property type="protein sequence ID" value="CAD7640372.1"/>
    <property type="molecule type" value="Genomic_DNA"/>
</dbReference>
<keyword evidence="2" id="KW-1185">Reference proteome</keyword>
<dbReference type="PANTHER" id="PTHR43975:SF2">
    <property type="entry name" value="EG:BACR7A4.14 PROTEIN-RELATED"/>
    <property type="match status" value="1"/>
</dbReference>